<dbReference type="PRINTS" id="PR00081">
    <property type="entry name" value="GDHRDH"/>
</dbReference>
<name>A0A917U7S4_9ACTN</name>
<dbReference type="SUPFAM" id="SSF51735">
    <property type="entry name" value="NAD(P)-binding Rossmann-fold domains"/>
    <property type="match status" value="1"/>
</dbReference>
<evidence type="ECO:0000256" key="2">
    <source>
        <dbReference type="ARBA" id="ARBA00023002"/>
    </source>
</evidence>
<feature type="domain" description="Ketoreductase" evidence="3">
    <location>
        <begin position="2"/>
        <end position="177"/>
    </location>
</feature>
<gene>
    <name evidence="4" type="ORF">GCM10007977_077380</name>
</gene>
<comment type="similarity">
    <text evidence="1">Belongs to the short-chain dehydrogenases/reductases (SDR) family.</text>
</comment>
<dbReference type="AlphaFoldDB" id="A0A917U7S4"/>
<dbReference type="PRINTS" id="PR00080">
    <property type="entry name" value="SDRFAMILY"/>
</dbReference>
<dbReference type="CDD" id="cd05233">
    <property type="entry name" value="SDR_c"/>
    <property type="match status" value="1"/>
</dbReference>
<reference evidence="4" key="2">
    <citation type="submission" date="2020-09" db="EMBL/GenBank/DDBJ databases">
        <authorList>
            <person name="Sun Q."/>
            <person name="Ohkuma M."/>
        </authorList>
    </citation>
    <scope>NUCLEOTIDE SEQUENCE</scope>
    <source>
        <strain evidence="4">JCM 19831</strain>
    </source>
</reference>
<dbReference type="InterPro" id="IPR057326">
    <property type="entry name" value="KR_dom"/>
</dbReference>
<proteinExistence type="inferred from homology"/>
<accession>A0A917U7S4</accession>
<evidence type="ECO:0000259" key="3">
    <source>
        <dbReference type="SMART" id="SM00822"/>
    </source>
</evidence>
<dbReference type="FunFam" id="3.40.50.720:FF:000084">
    <property type="entry name" value="Short-chain dehydrogenase reductase"/>
    <property type="match status" value="1"/>
</dbReference>
<dbReference type="InterPro" id="IPR002347">
    <property type="entry name" value="SDR_fam"/>
</dbReference>
<keyword evidence="2" id="KW-0560">Oxidoreductase</keyword>
<dbReference type="Gene3D" id="3.40.50.720">
    <property type="entry name" value="NAD(P)-binding Rossmann-like Domain"/>
    <property type="match status" value="1"/>
</dbReference>
<dbReference type="SMART" id="SM00822">
    <property type="entry name" value="PKS_KR"/>
    <property type="match status" value="1"/>
</dbReference>
<dbReference type="PROSITE" id="PS00061">
    <property type="entry name" value="ADH_SHORT"/>
    <property type="match status" value="1"/>
</dbReference>
<dbReference type="GO" id="GO:0016616">
    <property type="term" value="F:oxidoreductase activity, acting on the CH-OH group of donors, NAD or NADP as acceptor"/>
    <property type="evidence" value="ECO:0007669"/>
    <property type="project" value="TreeGrafter"/>
</dbReference>
<evidence type="ECO:0000313" key="5">
    <source>
        <dbReference type="Proteomes" id="UP000642070"/>
    </source>
</evidence>
<dbReference type="Proteomes" id="UP000642070">
    <property type="component" value="Unassembled WGS sequence"/>
</dbReference>
<dbReference type="InterPro" id="IPR036291">
    <property type="entry name" value="NAD(P)-bd_dom_sf"/>
</dbReference>
<evidence type="ECO:0000313" key="4">
    <source>
        <dbReference type="EMBL" id="GGM64429.1"/>
    </source>
</evidence>
<reference evidence="4" key="1">
    <citation type="journal article" date="2014" name="Int. J. Syst. Evol. Microbiol.">
        <title>Complete genome sequence of Corynebacterium casei LMG S-19264T (=DSM 44701T), isolated from a smear-ripened cheese.</title>
        <authorList>
            <consortium name="US DOE Joint Genome Institute (JGI-PGF)"/>
            <person name="Walter F."/>
            <person name="Albersmeier A."/>
            <person name="Kalinowski J."/>
            <person name="Ruckert C."/>
        </authorList>
    </citation>
    <scope>NUCLEOTIDE SEQUENCE</scope>
    <source>
        <strain evidence="4">JCM 19831</strain>
    </source>
</reference>
<keyword evidence="5" id="KW-1185">Reference proteome</keyword>
<organism evidence="4 5">
    <name type="scientific">Dactylosporangium sucinum</name>
    <dbReference type="NCBI Taxonomy" id="1424081"/>
    <lineage>
        <taxon>Bacteria</taxon>
        <taxon>Bacillati</taxon>
        <taxon>Actinomycetota</taxon>
        <taxon>Actinomycetes</taxon>
        <taxon>Micromonosporales</taxon>
        <taxon>Micromonosporaceae</taxon>
        <taxon>Dactylosporangium</taxon>
    </lineage>
</organism>
<evidence type="ECO:0000256" key="1">
    <source>
        <dbReference type="ARBA" id="ARBA00006484"/>
    </source>
</evidence>
<dbReference type="Pfam" id="PF13561">
    <property type="entry name" value="adh_short_C2"/>
    <property type="match status" value="1"/>
</dbReference>
<protein>
    <submittedName>
        <fullName evidence="4">Oxidoreductase</fullName>
    </submittedName>
</protein>
<dbReference type="PANTHER" id="PTHR42760">
    <property type="entry name" value="SHORT-CHAIN DEHYDROGENASES/REDUCTASES FAMILY MEMBER"/>
    <property type="match status" value="1"/>
</dbReference>
<dbReference type="InterPro" id="IPR020904">
    <property type="entry name" value="Sc_DH/Rdtase_CS"/>
</dbReference>
<sequence length="248" mass="25942">MTGGGTGIGAAITEVLADHGAHVVIASRKLDNLTAVADRVTGRTGRRIVPVRTDVRDEAEVAALVQHTVDELGTIDILVNNAGGSYMFPILGTTPARWDNSIALNLRAPYLTTHYTLPHMVEARRGAIVNISSVAAIRGVRGGAAYAAGKAGLQAFTQVVAGEHGPHGIRANAIAVGTVASEGALRSWERFGMTVADIEREVPLRRVGRPADIAWGVLYLASDMSSWMTGHTLVIDGGPPMPGLAVAD</sequence>
<dbReference type="EMBL" id="BMPI01000050">
    <property type="protein sequence ID" value="GGM64429.1"/>
    <property type="molecule type" value="Genomic_DNA"/>
</dbReference>
<comment type="caution">
    <text evidence="4">The sequence shown here is derived from an EMBL/GenBank/DDBJ whole genome shotgun (WGS) entry which is preliminary data.</text>
</comment>